<sequence length="111" mass="12613">LIHTISVVDRDEPQSGHRFFFTLPSEAASSRHFTLWDVKGKMDNIIKFFKTTAAVILMRNVEDLGGCHEKEVVLTCPKVIENVTIKNAPCCMNEIVRFLKLFITFSLNVIS</sequence>
<reference evidence="1 2" key="1">
    <citation type="submission" date="2021-06" db="EMBL/GenBank/DDBJ databases">
        <authorList>
            <person name="Palmer J.M."/>
        </authorList>
    </citation>
    <scope>NUCLEOTIDE SEQUENCE [LARGE SCALE GENOMIC DNA]</scope>
    <source>
        <strain evidence="1 2">CL_MEX2019</strain>
        <tissue evidence="1">Muscle</tissue>
    </source>
</reference>
<dbReference type="Gene3D" id="2.60.40.60">
    <property type="entry name" value="Cadherins"/>
    <property type="match status" value="1"/>
</dbReference>
<dbReference type="Proteomes" id="UP001352852">
    <property type="component" value="Unassembled WGS sequence"/>
</dbReference>
<gene>
    <name evidence="1" type="ORF">CHARACLAT_023838</name>
</gene>
<keyword evidence="2" id="KW-1185">Reference proteome</keyword>
<organism evidence="1 2">
    <name type="scientific">Characodon lateralis</name>
    <dbReference type="NCBI Taxonomy" id="208331"/>
    <lineage>
        <taxon>Eukaryota</taxon>
        <taxon>Metazoa</taxon>
        <taxon>Chordata</taxon>
        <taxon>Craniata</taxon>
        <taxon>Vertebrata</taxon>
        <taxon>Euteleostomi</taxon>
        <taxon>Actinopterygii</taxon>
        <taxon>Neopterygii</taxon>
        <taxon>Teleostei</taxon>
        <taxon>Neoteleostei</taxon>
        <taxon>Acanthomorphata</taxon>
        <taxon>Ovalentaria</taxon>
        <taxon>Atherinomorphae</taxon>
        <taxon>Cyprinodontiformes</taxon>
        <taxon>Goodeidae</taxon>
        <taxon>Characodon</taxon>
    </lineage>
</organism>
<name>A0ABU7E753_9TELE</name>
<accession>A0ABU7E753</accession>
<comment type="caution">
    <text evidence="1">The sequence shown here is derived from an EMBL/GenBank/DDBJ whole genome shotgun (WGS) entry which is preliminary data.</text>
</comment>
<proteinExistence type="predicted"/>
<evidence type="ECO:0000313" key="2">
    <source>
        <dbReference type="Proteomes" id="UP001352852"/>
    </source>
</evidence>
<protein>
    <submittedName>
        <fullName evidence="1">Uncharacterized protein</fullName>
    </submittedName>
</protein>
<feature type="non-terminal residue" evidence="1">
    <location>
        <position position="1"/>
    </location>
</feature>
<evidence type="ECO:0000313" key="1">
    <source>
        <dbReference type="EMBL" id="MED6281649.1"/>
    </source>
</evidence>
<dbReference type="EMBL" id="JAHUTJ010043551">
    <property type="protein sequence ID" value="MED6281649.1"/>
    <property type="molecule type" value="Genomic_DNA"/>
</dbReference>